<evidence type="ECO:0000313" key="2">
    <source>
        <dbReference type="EMBL" id="PHT65526.1"/>
    </source>
</evidence>
<dbReference type="Proteomes" id="UP000222542">
    <property type="component" value="Unassembled WGS sequence"/>
</dbReference>
<dbReference type="AlphaFoldDB" id="A0A2G2Y6Y0"/>
<dbReference type="EMBL" id="AYRZ02000012">
    <property type="protein sequence ID" value="PHT65526.1"/>
    <property type="molecule type" value="Genomic_DNA"/>
</dbReference>
<feature type="region of interest" description="Disordered" evidence="1">
    <location>
        <begin position="105"/>
        <end position="135"/>
    </location>
</feature>
<protein>
    <submittedName>
        <fullName evidence="2">Uncharacterized protein</fullName>
    </submittedName>
</protein>
<proteinExistence type="predicted"/>
<organism evidence="2 3">
    <name type="scientific">Capsicum annuum</name>
    <name type="common">Capsicum pepper</name>
    <dbReference type="NCBI Taxonomy" id="4072"/>
    <lineage>
        <taxon>Eukaryota</taxon>
        <taxon>Viridiplantae</taxon>
        <taxon>Streptophyta</taxon>
        <taxon>Embryophyta</taxon>
        <taxon>Tracheophyta</taxon>
        <taxon>Spermatophyta</taxon>
        <taxon>Magnoliopsida</taxon>
        <taxon>eudicotyledons</taxon>
        <taxon>Gunneridae</taxon>
        <taxon>Pentapetalae</taxon>
        <taxon>asterids</taxon>
        <taxon>lamiids</taxon>
        <taxon>Solanales</taxon>
        <taxon>Solanaceae</taxon>
        <taxon>Solanoideae</taxon>
        <taxon>Capsiceae</taxon>
        <taxon>Capsicum</taxon>
    </lineage>
</organism>
<dbReference type="Gramene" id="PHT65526">
    <property type="protein sequence ID" value="PHT65526"/>
    <property type="gene ID" value="T459_29951"/>
</dbReference>
<name>A0A2G2Y6Y0_CAPAN</name>
<reference evidence="2 3" key="1">
    <citation type="journal article" date="2014" name="Nat. Genet.">
        <title>Genome sequence of the hot pepper provides insights into the evolution of pungency in Capsicum species.</title>
        <authorList>
            <person name="Kim S."/>
            <person name="Park M."/>
            <person name="Yeom S.I."/>
            <person name="Kim Y.M."/>
            <person name="Lee J.M."/>
            <person name="Lee H.A."/>
            <person name="Seo E."/>
            <person name="Choi J."/>
            <person name="Cheong K."/>
            <person name="Kim K.T."/>
            <person name="Jung K."/>
            <person name="Lee G.W."/>
            <person name="Oh S.K."/>
            <person name="Bae C."/>
            <person name="Kim S.B."/>
            <person name="Lee H.Y."/>
            <person name="Kim S.Y."/>
            <person name="Kim M.S."/>
            <person name="Kang B.C."/>
            <person name="Jo Y.D."/>
            <person name="Yang H.B."/>
            <person name="Jeong H.J."/>
            <person name="Kang W.H."/>
            <person name="Kwon J.K."/>
            <person name="Shin C."/>
            <person name="Lim J.Y."/>
            <person name="Park J.H."/>
            <person name="Huh J.H."/>
            <person name="Kim J.S."/>
            <person name="Kim B.D."/>
            <person name="Cohen O."/>
            <person name="Paran I."/>
            <person name="Suh M.C."/>
            <person name="Lee S.B."/>
            <person name="Kim Y.K."/>
            <person name="Shin Y."/>
            <person name="Noh S.J."/>
            <person name="Park J."/>
            <person name="Seo Y.S."/>
            <person name="Kwon S.Y."/>
            <person name="Kim H.A."/>
            <person name="Park J.M."/>
            <person name="Kim H.J."/>
            <person name="Choi S.B."/>
            <person name="Bosland P.W."/>
            <person name="Reeves G."/>
            <person name="Jo S.H."/>
            <person name="Lee B.W."/>
            <person name="Cho H.T."/>
            <person name="Choi H.S."/>
            <person name="Lee M.S."/>
            <person name="Yu Y."/>
            <person name="Do Choi Y."/>
            <person name="Park B.S."/>
            <person name="van Deynze A."/>
            <person name="Ashrafi H."/>
            <person name="Hill T."/>
            <person name="Kim W.T."/>
            <person name="Pai H.S."/>
            <person name="Ahn H.K."/>
            <person name="Yeam I."/>
            <person name="Giovannoni J.J."/>
            <person name="Rose J.K."/>
            <person name="Sorensen I."/>
            <person name="Lee S.J."/>
            <person name="Kim R.W."/>
            <person name="Choi I.Y."/>
            <person name="Choi B.S."/>
            <person name="Lim J.S."/>
            <person name="Lee Y.H."/>
            <person name="Choi D."/>
        </authorList>
    </citation>
    <scope>NUCLEOTIDE SEQUENCE [LARGE SCALE GENOMIC DNA]</scope>
    <source>
        <strain evidence="3">cv. CM334</strain>
    </source>
</reference>
<reference evidence="2 3" key="2">
    <citation type="journal article" date="2017" name="Genome Biol.">
        <title>New reference genome sequences of hot pepper reveal the massive evolution of plant disease-resistance genes by retroduplication.</title>
        <authorList>
            <person name="Kim S."/>
            <person name="Park J."/>
            <person name="Yeom S.I."/>
            <person name="Kim Y.M."/>
            <person name="Seo E."/>
            <person name="Kim K.T."/>
            <person name="Kim M.S."/>
            <person name="Lee J.M."/>
            <person name="Cheong K."/>
            <person name="Shin H.S."/>
            <person name="Kim S.B."/>
            <person name="Han K."/>
            <person name="Lee J."/>
            <person name="Park M."/>
            <person name="Lee H.A."/>
            <person name="Lee H.Y."/>
            <person name="Lee Y."/>
            <person name="Oh S."/>
            <person name="Lee J.H."/>
            <person name="Choi E."/>
            <person name="Choi E."/>
            <person name="Lee S.E."/>
            <person name="Jeon J."/>
            <person name="Kim H."/>
            <person name="Choi G."/>
            <person name="Song H."/>
            <person name="Lee J."/>
            <person name="Lee S.C."/>
            <person name="Kwon J.K."/>
            <person name="Lee H.Y."/>
            <person name="Koo N."/>
            <person name="Hong Y."/>
            <person name="Kim R.W."/>
            <person name="Kang W.H."/>
            <person name="Huh J.H."/>
            <person name="Kang B.C."/>
            <person name="Yang T.J."/>
            <person name="Lee Y.H."/>
            <person name="Bennetzen J.L."/>
            <person name="Choi D."/>
        </authorList>
    </citation>
    <scope>NUCLEOTIDE SEQUENCE [LARGE SCALE GENOMIC DNA]</scope>
    <source>
        <strain evidence="3">cv. CM334</strain>
    </source>
</reference>
<evidence type="ECO:0000256" key="1">
    <source>
        <dbReference type="SAM" id="MobiDB-lite"/>
    </source>
</evidence>
<gene>
    <name evidence="2" type="ORF">T459_29951</name>
</gene>
<comment type="caution">
    <text evidence="2">The sequence shown here is derived from an EMBL/GenBank/DDBJ whole genome shotgun (WGS) entry which is preliminary data.</text>
</comment>
<accession>A0A2G2Y6Y0</accession>
<evidence type="ECO:0000313" key="3">
    <source>
        <dbReference type="Proteomes" id="UP000222542"/>
    </source>
</evidence>
<keyword evidence="3" id="KW-1185">Reference proteome</keyword>
<sequence>MTSSSSSNDSPFLDDEGKACHIHLMVTKAKSLSDQTSTEEFYMFCTMVWDEGSKCLAYVHEADRIHVHADYRRDEIQSDHLHPPIHRRGKLVLLVGEYVCERGRAPVDMDEEDQATQDAQRASDHDQAATNCDIGFTSRGHTQEFTQASGMTY</sequence>